<organism evidence="2 3">
    <name type="scientific">Fistulifera solaris</name>
    <name type="common">Oleaginous diatom</name>
    <dbReference type="NCBI Taxonomy" id="1519565"/>
    <lineage>
        <taxon>Eukaryota</taxon>
        <taxon>Sar</taxon>
        <taxon>Stramenopiles</taxon>
        <taxon>Ochrophyta</taxon>
        <taxon>Bacillariophyta</taxon>
        <taxon>Bacillariophyceae</taxon>
        <taxon>Bacillariophycidae</taxon>
        <taxon>Naviculales</taxon>
        <taxon>Naviculaceae</taxon>
        <taxon>Fistulifera</taxon>
    </lineage>
</organism>
<gene>
    <name evidence="2" type="ORF">FisN_3Hh502</name>
</gene>
<feature type="signal peptide" evidence="1">
    <location>
        <begin position="1"/>
        <end position="18"/>
    </location>
</feature>
<dbReference type="InParanoid" id="A0A1Z5K624"/>
<evidence type="ECO:0000313" key="2">
    <source>
        <dbReference type="EMBL" id="GAX21710.1"/>
    </source>
</evidence>
<dbReference type="AlphaFoldDB" id="A0A1Z5K624"/>
<dbReference type="Proteomes" id="UP000198406">
    <property type="component" value="Unassembled WGS sequence"/>
</dbReference>
<keyword evidence="3" id="KW-1185">Reference proteome</keyword>
<accession>A0A1Z5K624</accession>
<keyword evidence="1" id="KW-0732">Signal</keyword>
<dbReference type="EMBL" id="BDSP01000171">
    <property type="protein sequence ID" value="GAX21710.1"/>
    <property type="molecule type" value="Genomic_DNA"/>
</dbReference>
<evidence type="ECO:0000256" key="1">
    <source>
        <dbReference type="SAM" id="SignalP"/>
    </source>
</evidence>
<protein>
    <submittedName>
        <fullName evidence="2">Uncharacterized protein</fullName>
    </submittedName>
</protein>
<sequence>MKLHFLLTATWLIHPSQSFITQTTRPRSTSSLASSLGEPDDPDLQWNLYKQYHARGSWKGIWTTYDYMGDVLDEVVASVDLDLLTDDTVKQTHQIVVGATRSDCATCFDRMETQTIPVAQYTRDNLMVRNRLAAHSQIVGPTLTRSGLLATELILSYEDARVRVLLQHAPVWERDIEPGSCPPQGLKLARCLIAREALRDVPPTAETETEDNSIRFHRPVPPYAWHKQWQGTSWTWGPTNGNRGWTIDELPEGDDWHGSAPVDRWNLRLPGGVFVQCPRILTDAEVGLCRLAWLAKDETLLRVEAGVTVLQPVLQDEQIVGFEPPALTSLRCDILQKVGDLEGEPMFLKENAGNSDGVIAPAPESAAEESSDALKAIRDAMSL</sequence>
<name>A0A1Z5K624_FISSO</name>
<evidence type="ECO:0000313" key="3">
    <source>
        <dbReference type="Proteomes" id="UP000198406"/>
    </source>
</evidence>
<feature type="chain" id="PRO_5012871086" evidence="1">
    <location>
        <begin position="19"/>
        <end position="383"/>
    </location>
</feature>
<reference evidence="2 3" key="1">
    <citation type="journal article" date="2015" name="Plant Cell">
        <title>Oil accumulation by the oleaginous diatom Fistulifera solaris as revealed by the genome and transcriptome.</title>
        <authorList>
            <person name="Tanaka T."/>
            <person name="Maeda Y."/>
            <person name="Veluchamy A."/>
            <person name="Tanaka M."/>
            <person name="Abida H."/>
            <person name="Marechal E."/>
            <person name="Bowler C."/>
            <person name="Muto M."/>
            <person name="Sunaga Y."/>
            <person name="Tanaka M."/>
            <person name="Yoshino T."/>
            <person name="Taniguchi T."/>
            <person name="Fukuda Y."/>
            <person name="Nemoto M."/>
            <person name="Matsumoto M."/>
            <person name="Wong P.S."/>
            <person name="Aburatani S."/>
            <person name="Fujibuchi W."/>
        </authorList>
    </citation>
    <scope>NUCLEOTIDE SEQUENCE [LARGE SCALE GENOMIC DNA]</scope>
    <source>
        <strain evidence="2 3">JPCC DA0580</strain>
    </source>
</reference>
<dbReference type="OrthoDB" id="200051at2759"/>
<proteinExistence type="predicted"/>
<comment type="caution">
    <text evidence="2">The sequence shown here is derived from an EMBL/GenBank/DDBJ whole genome shotgun (WGS) entry which is preliminary data.</text>
</comment>